<proteinExistence type="predicted"/>
<feature type="region of interest" description="Disordered" evidence="1">
    <location>
        <begin position="109"/>
        <end position="138"/>
    </location>
</feature>
<gene>
    <name evidence="2" type="ORF">BECKLPF1236A_GA0070988_1003117</name>
    <name evidence="3" type="ORF">BECKLPF1236C_GA0070990_101846</name>
</gene>
<sequence>MLNVEYLPPLDPGEIKALYKALPGYQAMTDDTARLAEKHGQILNLDSDVLADLNQGLADVNRLEPAERVLEKLYLSVYHQRLQATSRCRQAACTTPPAASGILSDLTQDRRGERIPSRLHEGLQTGSEEGEEKTGNGWGANAPIIEGLGHFVLHEPQAQKNT</sequence>
<evidence type="ECO:0000313" key="2">
    <source>
        <dbReference type="EMBL" id="VFK10056.1"/>
    </source>
</evidence>
<organism evidence="2">
    <name type="scientific">Candidatus Kentrum sp. LPFa</name>
    <dbReference type="NCBI Taxonomy" id="2126335"/>
    <lineage>
        <taxon>Bacteria</taxon>
        <taxon>Pseudomonadati</taxon>
        <taxon>Pseudomonadota</taxon>
        <taxon>Gammaproteobacteria</taxon>
        <taxon>Candidatus Kentrum</taxon>
    </lineage>
</organism>
<evidence type="ECO:0000313" key="3">
    <source>
        <dbReference type="EMBL" id="VFK32865.1"/>
    </source>
</evidence>
<feature type="compositionally biased region" description="Basic and acidic residues" evidence="1">
    <location>
        <begin position="109"/>
        <end position="121"/>
    </location>
</feature>
<protein>
    <submittedName>
        <fullName evidence="2">Uncharacterized protein</fullName>
    </submittedName>
</protein>
<name>A0A450VZE6_9GAMM</name>
<dbReference type="EMBL" id="CAADFP010000184">
    <property type="protein sequence ID" value="VFK32865.1"/>
    <property type="molecule type" value="Genomic_DNA"/>
</dbReference>
<reference evidence="2" key="1">
    <citation type="submission" date="2019-02" db="EMBL/GenBank/DDBJ databases">
        <authorList>
            <person name="Gruber-Vodicka R. H."/>
            <person name="Seah K. B. B."/>
        </authorList>
    </citation>
    <scope>NUCLEOTIDE SEQUENCE</scope>
    <source>
        <strain evidence="2">BECK_S312</strain>
        <strain evidence="3">BECK_S426</strain>
    </source>
</reference>
<dbReference type="AlphaFoldDB" id="A0A450VZE6"/>
<evidence type="ECO:0000256" key="1">
    <source>
        <dbReference type="SAM" id="MobiDB-lite"/>
    </source>
</evidence>
<dbReference type="EMBL" id="CAADFM010000031">
    <property type="protein sequence ID" value="VFK10056.1"/>
    <property type="molecule type" value="Genomic_DNA"/>
</dbReference>
<accession>A0A450VZE6</accession>